<dbReference type="EMBL" id="LR797132">
    <property type="protein sequence ID" value="CAB4189138.1"/>
    <property type="molecule type" value="Genomic_DNA"/>
</dbReference>
<dbReference type="EMBL" id="LR797196">
    <property type="protein sequence ID" value="CAB4193448.1"/>
    <property type="molecule type" value="Genomic_DNA"/>
</dbReference>
<dbReference type="EMBL" id="LR796979">
    <property type="protein sequence ID" value="CAB4179399.1"/>
    <property type="molecule type" value="Genomic_DNA"/>
</dbReference>
<evidence type="ECO:0000313" key="3">
    <source>
        <dbReference type="EMBL" id="CAB4174584.1"/>
    </source>
</evidence>
<dbReference type="EMBL" id="LR798433">
    <property type="protein sequence ID" value="CAB5231336.1"/>
    <property type="molecule type" value="Genomic_DNA"/>
</dbReference>
<evidence type="ECO:0000313" key="7">
    <source>
        <dbReference type="EMBL" id="CAB5231336.1"/>
    </source>
</evidence>
<evidence type="ECO:0000313" key="4">
    <source>
        <dbReference type="EMBL" id="CAB4179399.1"/>
    </source>
</evidence>
<dbReference type="EMBL" id="LR796924">
    <property type="protein sequence ID" value="CAB4174584.1"/>
    <property type="molecule type" value="Genomic_DNA"/>
</dbReference>
<sequence>MTAWVVLTNMTEDVLSAVQHYSPDTDAPLSLSSATSSSIGRQTAWRSKPGMSLGRKNLGSTLNWDDAPGVQPPSSDKGASFGGAR</sequence>
<dbReference type="EMBL" id="LR796798">
    <property type="protein sequence ID" value="CAB4166965.1"/>
    <property type="molecule type" value="Genomic_DNA"/>
</dbReference>
<organism evidence="6">
    <name type="scientific">uncultured Caudovirales phage</name>
    <dbReference type="NCBI Taxonomy" id="2100421"/>
    <lineage>
        <taxon>Viruses</taxon>
        <taxon>Duplodnaviria</taxon>
        <taxon>Heunggongvirae</taxon>
        <taxon>Uroviricota</taxon>
        <taxon>Caudoviricetes</taxon>
        <taxon>Peduoviridae</taxon>
        <taxon>Maltschvirus</taxon>
        <taxon>Maltschvirus maltsch</taxon>
    </lineage>
</organism>
<proteinExistence type="predicted"/>
<feature type="region of interest" description="Disordered" evidence="1">
    <location>
        <begin position="24"/>
        <end position="85"/>
    </location>
</feature>
<evidence type="ECO:0000313" key="5">
    <source>
        <dbReference type="EMBL" id="CAB4189138.1"/>
    </source>
</evidence>
<evidence type="ECO:0000313" key="2">
    <source>
        <dbReference type="EMBL" id="CAB4166965.1"/>
    </source>
</evidence>
<accession>A0A6J5RIC0</accession>
<name>A0A6J5RIC0_9CAUD</name>
<evidence type="ECO:0000256" key="1">
    <source>
        <dbReference type="SAM" id="MobiDB-lite"/>
    </source>
</evidence>
<gene>
    <name evidence="4" type="ORF">UFOVP1034_94</name>
    <name evidence="5" type="ORF">UFOVP1177_94</name>
    <name evidence="6" type="ORF">UFOVP1243_81</name>
    <name evidence="7" type="ORF">UFOVP1581_64</name>
    <name evidence="2" type="ORF">UFOVP854_64</name>
    <name evidence="3" type="ORF">UFOVP964_64</name>
</gene>
<protein>
    <submittedName>
        <fullName evidence="6">Uncharacterized protein</fullName>
    </submittedName>
</protein>
<evidence type="ECO:0000313" key="6">
    <source>
        <dbReference type="EMBL" id="CAB4193448.1"/>
    </source>
</evidence>
<reference evidence="6" key="1">
    <citation type="submission" date="2020-05" db="EMBL/GenBank/DDBJ databases">
        <authorList>
            <person name="Chiriac C."/>
            <person name="Salcher M."/>
            <person name="Ghai R."/>
            <person name="Kavagutti S V."/>
        </authorList>
    </citation>
    <scope>NUCLEOTIDE SEQUENCE</scope>
</reference>
<feature type="compositionally biased region" description="Low complexity" evidence="1">
    <location>
        <begin position="29"/>
        <end position="38"/>
    </location>
</feature>